<dbReference type="PRINTS" id="PR00385">
    <property type="entry name" value="P450"/>
</dbReference>
<dbReference type="SUPFAM" id="SSF48264">
    <property type="entry name" value="Cytochrome P450"/>
    <property type="match status" value="1"/>
</dbReference>
<protein>
    <submittedName>
        <fullName evidence="2">Cytochrome P450 82A2</fullName>
    </submittedName>
</protein>
<dbReference type="EMBL" id="DS995704">
    <property type="protein sequence ID" value="EEQ31724.1"/>
    <property type="molecule type" value="Genomic_DNA"/>
</dbReference>
<dbReference type="HOGENOM" id="CLU_001570_31_0_1"/>
<keyword evidence="3" id="KW-1185">Reference proteome</keyword>
<dbReference type="Pfam" id="PF00067">
    <property type="entry name" value="p450"/>
    <property type="match status" value="1"/>
</dbReference>
<dbReference type="AlphaFoldDB" id="C5FNM1"/>
<dbReference type="PANTHER" id="PTHR24305">
    <property type="entry name" value="CYTOCHROME P450"/>
    <property type="match status" value="1"/>
</dbReference>
<keyword evidence="1" id="KW-0408">Iron</keyword>
<dbReference type="PRINTS" id="PR00463">
    <property type="entry name" value="EP450I"/>
</dbReference>
<dbReference type="VEuPathDB" id="FungiDB:MCYG_04543"/>
<keyword evidence="1" id="KW-0479">Metal-binding</keyword>
<keyword evidence="1" id="KW-0349">Heme</keyword>
<dbReference type="Gene3D" id="1.10.630.10">
    <property type="entry name" value="Cytochrome P450"/>
    <property type="match status" value="1"/>
</dbReference>
<dbReference type="GeneID" id="9229921"/>
<dbReference type="STRING" id="554155.C5FNM1"/>
<dbReference type="GO" id="GO:0020037">
    <property type="term" value="F:heme binding"/>
    <property type="evidence" value="ECO:0007669"/>
    <property type="project" value="InterPro"/>
</dbReference>
<dbReference type="Proteomes" id="UP000002035">
    <property type="component" value="Unassembled WGS sequence"/>
</dbReference>
<comment type="cofactor">
    <cofactor evidence="1">
        <name>heme</name>
        <dbReference type="ChEBI" id="CHEBI:30413"/>
    </cofactor>
</comment>
<dbReference type="GO" id="GO:0005506">
    <property type="term" value="F:iron ion binding"/>
    <property type="evidence" value="ECO:0007669"/>
    <property type="project" value="InterPro"/>
</dbReference>
<dbReference type="InterPro" id="IPR036396">
    <property type="entry name" value="Cyt_P450_sf"/>
</dbReference>
<name>C5FNM1_ARTOC</name>
<accession>C5FNM1</accession>
<dbReference type="OrthoDB" id="1470350at2759"/>
<dbReference type="InterPro" id="IPR001128">
    <property type="entry name" value="Cyt_P450"/>
</dbReference>
<dbReference type="CDD" id="cd00302">
    <property type="entry name" value="cytochrome_P450"/>
    <property type="match status" value="1"/>
</dbReference>
<evidence type="ECO:0000313" key="3">
    <source>
        <dbReference type="Proteomes" id="UP000002035"/>
    </source>
</evidence>
<dbReference type="PANTHER" id="PTHR24305:SF87">
    <property type="entry name" value="CYTOCHROME P450 MONOOXYGENASE ALND-RELATED"/>
    <property type="match status" value="1"/>
</dbReference>
<sequence length="551" mass="62586">MVTQTFFLLGRRESTTRKLDIDSPDSLDDLLPGIAAVYSILCPKGIRFHSEHKQLDSIEELIQSDDAVGISVHGYPVREPQQPPVVPGVGNHFEIYPDHLGNHQRLFNKYGSVIRTDNFGRITYLTNDPDITALAFQDGEYFTKAPSTANHPLYGIRDQTALFLCDTDSPAWKDAHRFIPPSMTPRAVRHYTPLLQQSVEASFRVLDIFDKHGEAFNVYQFTAKLASQVICQLVLGMDMHHFDEVDSPMHRIIVLLQNYLTLNRRVQTKGSWYSYLPFGDPVALKQTRRELYELIEQAILACRQGEGTQDLPIQTAALHASCLVDYLARATDEQGAKLRHEYILSNTLALVGAGFVTSSAFLSWLIYAIVTYPGQQDHLLQELVDHGATADKRWTYDEIQDLGYLDAFVKETQRLHSPSFQPGRNVRRDVILPGGWILPQDAILIPSMPHLHRHAEHWDNPERFDAGRWTTDAVKNRHRSIYVPFAGGARGCIGFNVALQEVKVALAELVYRYEFVAASNEAIEYDPEFIVIRPMNFYARALRRSSWPPRS</sequence>
<feature type="binding site" description="axial binding residue" evidence="1">
    <location>
        <position position="492"/>
    </location>
    <ligand>
        <name>heme</name>
        <dbReference type="ChEBI" id="CHEBI:30413"/>
    </ligand>
    <ligandPart>
        <name>Fe</name>
        <dbReference type="ChEBI" id="CHEBI:18248"/>
    </ligandPart>
</feature>
<gene>
    <name evidence="2" type="ORF">MCYG_04543</name>
</gene>
<evidence type="ECO:0000313" key="2">
    <source>
        <dbReference type="EMBL" id="EEQ31724.1"/>
    </source>
</evidence>
<evidence type="ECO:0000256" key="1">
    <source>
        <dbReference type="PIRSR" id="PIRSR602401-1"/>
    </source>
</evidence>
<dbReference type="InterPro" id="IPR050121">
    <property type="entry name" value="Cytochrome_P450_monoxygenase"/>
</dbReference>
<proteinExistence type="predicted"/>
<dbReference type="eggNOG" id="KOG0158">
    <property type="taxonomic scope" value="Eukaryota"/>
</dbReference>
<reference evidence="3" key="1">
    <citation type="journal article" date="2012" name="MBio">
        <title>Comparative genome analysis of Trichophyton rubrum and related dermatophytes reveals candidate genes involved in infection.</title>
        <authorList>
            <person name="Martinez D.A."/>
            <person name="Oliver B.G."/>
            <person name="Graeser Y."/>
            <person name="Goldberg J.M."/>
            <person name="Li W."/>
            <person name="Martinez-Rossi N.M."/>
            <person name="Monod M."/>
            <person name="Shelest E."/>
            <person name="Barton R.C."/>
            <person name="Birch E."/>
            <person name="Brakhage A.A."/>
            <person name="Chen Z."/>
            <person name="Gurr S.J."/>
            <person name="Heiman D."/>
            <person name="Heitman J."/>
            <person name="Kosti I."/>
            <person name="Rossi A."/>
            <person name="Saif S."/>
            <person name="Samalova M."/>
            <person name="Saunders C.W."/>
            <person name="Shea T."/>
            <person name="Summerbell R.C."/>
            <person name="Xu J."/>
            <person name="Young S."/>
            <person name="Zeng Q."/>
            <person name="Birren B.W."/>
            <person name="Cuomo C.A."/>
            <person name="White T.C."/>
        </authorList>
    </citation>
    <scope>NUCLEOTIDE SEQUENCE [LARGE SCALE GENOMIC DNA]</scope>
    <source>
        <strain evidence="3">ATCC MYA-4605 / CBS 113480</strain>
    </source>
</reference>
<dbReference type="InterPro" id="IPR002401">
    <property type="entry name" value="Cyt_P450_E_grp-I"/>
</dbReference>
<organism evidence="2 3">
    <name type="scientific">Arthroderma otae (strain ATCC MYA-4605 / CBS 113480)</name>
    <name type="common">Microsporum canis</name>
    <dbReference type="NCBI Taxonomy" id="554155"/>
    <lineage>
        <taxon>Eukaryota</taxon>
        <taxon>Fungi</taxon>
        <taxon>Dikarya</taxon>
        <taxon>Ascomycota</taxon>
        <taxon>Pezizomycotina</taxon>
        <taxon>Eurotiomycetes</taxon>
        <taxon>Eurotiomycetidae</taxon>
        <taxon>Onygenales</taxon>
        <taxon>Arthrodermataceae</taxon>
        <taxon>Microsporum</taxon>
    </lineage>
</organism>
<dbReference type="GO" id="GO:0016705">
    <property type="term" value="F:oxidoreductase activity, acting on paired donors, with incorporation or reduction of molecular oxygen"/>
    <property type="evidence" value="ECO:0007669"/>
    <property type="project" value="InterPro"/>
</dbReference>
<dbReference type="RefSeq" id="XP_002846806.1">
    <property type="nucleotide sequence ID" value="XM_002846760.1"/>
</dbReference>
<dbReference type="FunFam" id="1.10.630.10:FF:000090">
    <property type="entry name" value="Cytochrome P450 monooxygenase"/>
    <property type="match status" value="1"/>
</dbReference>
<dbReference type="OMA" id="PAGIPYF"/>
<dbReference type="GO" id="GO:0004497">
    <property type="term" value="F:monooxygenase activity"/>
    <property type="evidence" value="ECO:0007669"/>
    <property type="project" value="InterPro"/>
</dbReference>